<dbReference type="PANTHER" id="PTHR40626">
    <property type="entry name" value="MIP31509P"/>
    <property type="match status" value="1"/>
</dbReference>
<dbReference type="Gene3D" id="3.30.160.60">
    <property type="entry name" value="Classic Zinc Finger"/>
    <property type="match status" value="1"/>
</dbReference>
<organism evidence="9 10">
    <name type="scientific">Pichia membranifaciens NRRL Y-2026</name>
    <dbReference type="NCBI Taxonomy" id="763406"/>
    <lineage>
        <taxon>Eukaryota</taxon>
        <taxon>Fungi</taxon>
        <taxon>Dikarya</taxon>
        <taxon>Ascomycota</taxon>
        <taxon>Saccharomycotina</taxon>
        <taxon>Pichiomycetes</taxon>
        <taxon>Pichiales</taxon>
        <taxon>Pichiaceae</taxon>
        <taxon>Pichia</taxon>
    </lineage>
</organism>
<protein>
    <recommendedName>
        <fullName evidence="8">C2H2-type domain-containing protein</fullName>
    </recommendedName>
</protein>
<dbReference type="GeneID" id="30181709"/>
<proteinExistence type="predicted"/>
<feature type="domain" description="C2H2-type" evidence="8">
    <location>
        <begin position="13"/>
        <end position="42"/>
    </location>
</feature>
<dbReference type="PROSITE" id="PS00028">
    <property type="entry name" value="ZINC_FINGER_C2H2_1"/>
    <property type="match status" value="2"/>
</dbReference>
<dbReference type="PANTHER" id="PTHR40626:SF11">
    <property type="entry name" value="ZINC FINGER PROTEIN YPR022C"/>
    <property type="match status" value="1"/>
</dbReference>
<keyword evidence="3" id="KW-0677">Repeat</keyword>
<dbReference type="STRING" id="763406.A0A1E3NRR6"/>
<dbReference type="InterPro" id="IPR036236">
    <property type="entry name" value="Znf_C2H2_sf"/>
</dbReference>
<dbReference type="GO" id="GO:0000981">
    <property type="term" value="F:DNA-binding transcription factor activity, RNA polymerase II-specific"/>
    <property type="evidence" value="ECO:0007669"/>
    <property type="project" value="InterPro"/>
</dbReference>
<evidence type="ECO:0000256" key="3">
    <source>
        <dbReference type="ARBA" id="ARBA00022737"/>
    </source>
</evidence>
<dbReference type="GO" id="GO:0005634">
    <property type="term" value="C:nucleus"/>
    <property type="evidence" value="ECO:0007669"/>
    <property type="project" value="UniProtKB-SubCell"/>
</dbReference>
<dbReference type="PROSITE" id="PS50157">
    <property type="entry name" value="ZINC_FINGER_C2H2_2"/>
    <property type="match status" value="1"/>
</dbReference>
<dbReference type="InterPro" id="IPR051059">
    <property type="entry name" value="VerF-like"/>
</dbReference>
<dbReference type="SMART" id="SM00355">
    <property type="entry name" value="ZnF_C2H2"/>
    <property type="match status" value="2"/>
</dbReference>
<accession>A0A1E3NRR6</accession>
<dbReference type="OrthoDB" id="1405595at2759"/>
<evidence type="ECO:0000313" key="9">
    <source>
        <dbReference type="EMBL" id="ODQ48776.1"/>
    </source>
</evidence>
<sequence length="773" mass="88628">MSVKRPKKNTGPYICDHHNCGKEFSRPDHLKRHKANHSARRFKCDDSSCNRLFTRIDVKRKHEQRNHPRLNLKNGLEPGFEHGQVQGLKSESEGEILQAATKENTSESPDAFSTDYPKFEDDPQEVRDFSSQIIKWLLDSTEISPSSSMPTDQMINGALHQAQEDQFGLNSAQLLEEVLALSPEFPTENLHTEIDQKLRFDMIGYIPVLEKHPDFTIPKIKWFLEIYWLLYHCQYPLLHRPSFSTLETHPLLLLSMIMIGASFAKKTQVPAYLNLVDPSELSLAIAEPLRWAVFASEYSKPPCKVWVIQTLIILETFEVACSSRAIHERACIFNNVKIQLLRRSPILGGDPMKAVASDNSRSNVLWNSWIESESIKRAALMSFNLDTIHAVVFGHPVSLFANQLKLSLPCPDDIWEYRNIDKNKTPLSVTETPLFVDALRLLLKNETVEVDSFGRHILLSGLINLVLQIEQNISQWSNFGWHTFEENWREVLSFAIEFWKSQLPENDCCLTLSSVHYIGATSPPLPLSLLPEDTRCKFPVYHAVQIYLKIPHYDYIVFAGAPKRMNVPILEEDFEIVVRRIERWSSSVNGQLAVINSLLLLCEMLLSSENSLDTINYCYEPVKDPLIYRPNIVISSVLILWSYTFHKFGPESNFLAGFNEESYEPSFIPAVEDGYAFLRRVRDELSTSSGISFSELSKLDINKKNRKMRQCCSILDKIDGLNNTVGLLRCLANEYKKCDWHVGREYAKLMNNCIRRSAGSPQIFCPDMYDVKE</sequence>
<gene>
    <name evidence="9" type="ORF">PICMEDRAFT_86825</name>
</gene>
<dbReference type="Proteomes" id="UP000094455">
    <property type="component" value="Unassembled WGS sequence"/>
</dbReference>
<evidence type="ECO:0000259" key="8">
    <source>
        <dbReference type="PROSITE" id="PS50157"/>
    </source>
</evidence>
<keyword evidence="2" id="KW-0479">Metal-binding</keyword>
<dbReference type="GO" id="GO:0000978">
    <property type="term" value="F:RNA polymerase II cis-regulatory region sequence-specific DNA binding"/>
    <property type="evidence" value="ECO:0007669"/>
    <property type="project" value="InterPro"/>
</dbReference>
<dbReference type="AlphaFoldDB" id="A0A1E3NRR6"/>
<keyword evidence="4 7" id="KW-0863">Zinc-finger</keyword>
<dbReference type="SUPFAM" id="SSF57667">
    <property type="entry name" value="beta-beta-alpha zinc fingers"/>
    <property type="match status" value="1"/>
</dbReference>
<evidence type="ECO:0000313" key="10">
    <source>
        <dbReference type="Proteomes" id="UP000094455"/>
    </source>
</evidence>
<reference evidence="9 10" key="1">
    <citation type="journal article" date="2016" name="Proc. Natl. Acad. Sci. U.S.A.">
        <title>Comparative genomics of biotechnologically important yeasts.</title>
        <authorList>
            <person name="Riley R."/>
            <person name="Haridas S."/>
            <person name="Wolfe K.H."/>
            <person name="Lopes M.R."/>
            <person name="Hittinger C.T."/>
            <person name="Goeker M."/>
            <person name="Salamov A.A."/>
            <person name="Wisecaver J.H."/>
            <person name="Long T.M."/>
            <person name="Calvey C.H."/>
            <person name="Aerts A.L."/>
            <person name="Barry K.W."/>
            <person name="Choi C."/>
            <person name="Clum A."/>
            <person name="Coughlan A.Y."/>
            <person name="Deshpande S."/>
            <person name="Douglass A.P."/>
            <person name="Hanson S.J."/>
            <person name="Klenk H.-P."/>
            <person name="LaButti K.M."/>
            <person name="Lapidus A."/>
            <person name="Lindquist E.A."/>
            <person name="Lipzen A.M."/>
            <person name="Meier-Kolthoff J.P."/>
            <person name="Ohm R.A."/>
            <person name="Otillar R.P."/>
            <person name="Pangilinan J.L."/>
            <person name="Peng Y."/>
            <person name="Rokas A."/>
            <person name="Rosa C.A."/>
            <person name="Scheuner C."/>
            <person name="Sibirny A.A."/>
            <person name="Slot J.C."/>
            <person name="Stielow J.B."/>
            <person name="Sun H."/>
            <person name="Kurtzman C.P."/>
            <person name="Blackwell M."/>
            <person name="Grigoriev I.V."/>
            <person name="Jeffries T.W."/>
        </authorList>
    </citation>
    <scope>NUCLEOTIDE SEQUENCE [LARGE SCALE GENOMIC DNA]</scope>
    <source>
        <strain evidence="9 10">NRRL Y-2026</strain>
    </source>
</reference>
<dbReference type="InterPro" id="IPR007219">
    <property type="entry name" value="XnlR_reg_dom"/>
</dbReference>
<dbReference type="RefSeq" id="XP_019019889.1">
    <property type="nucleotide sequence ID" value="XM_019165022.1"/>
</dbReference>
<dbReference type="Pfam" id="PF04082">
    <property type="entry name" value="Fungal_trans"/>
    <property type="match status" value="1"/>
</dbReference>
<dbReference type="GO" id="GO:0006351">
    <property type="term" value="P:DNA-templated transcription"/>
    <property type="evidence" value="ECO:0007669"/>
    <property type="project" value="InterPro"/>
</dbReference>
<name>A0A1E3NRR6_9ASCO</name>
<keyword evidence="5" id="KW-0862">Zinc</keyword>
<dbReference type="CDD" id="cd12148">
    <property type="entry name" value="fungal_TF_MHR"/>
    <property type="match status" value="1"/>
</dbReference>
<dbReference type="EMBL" id="KV454001">
    <property type="protein sequence ID" value="ODQ48776.1"/>
    <property type="molecule type" value="Genomic_DNA"/>
</dbReference>
<evidence type="ECO:0000256" key="7">
    <source>
        <dbReference type="PROSITE-ProRule" id="PRU00042"/>
    </source>
</evidence>
<evidence type="ECO:0000256" key="2">
    <source>
        <dbReference type="ARBA" id="ARBA00022723"/>
    </source>
</evidence>
<keyword evidence="10" id="KW-1185">Reference proteome</keyword>
<keyword evidence="6" id="KW-0539">Nucleus</keyword>
<dbReference type="InterPro" id="IPR013087">
    <property type="entry name" value="Znf_C2H2_type"/>
</dbReference>
<evidence type="ECO:0000256" key="1">
    <source>
        <dbReference type="ARBA" id="ARBA00004123"/>
    </source>
</evidence>
<dbReference type="GO" id="GO:0008270">
    <property type="term" value="F:zinc ion binding"/>
    <property type="evidence" value="ECO:0007669"/>
    <property type="project" value="UniProtKB-KW"/>
</dbReference>
<evidence type="ECO:0000256" key="4">
    <source>
        <dbReference type="ARBA" id="ARBA00022771"/>
    </source>
</evidence>
<evidence type="ECO:0000256" key="6">
    <source>
        <dbReference type="ARBA" id="ARBA00023242"/>
    </source>
</evidence>
<comment type="subcellular location">
    <subcellularLocation>
        <location evidence="1">Nucleus</location>
    </subcellularLocation>
</comment>
<evidence type="ECO:0000256" key="5">
    <source>
        <dbReference type="ARBA" id="ARBA00022833"/>
    </source>
</evidence>
<dbReference type="GO" id="GO:0000785">
    <property type="term" value="C:chromatin"/>
    <property type="evidence" value="ECO:0007669"/>
    <property type="project" value="TreeGrafter"/>
</dbReference>